<comment type="caution">
    <text evidence="1">The sequence shown here is derived from an EMBL/GenBank/DDBJ whole genome shotgun (WGS) entry which is preliminary data.</text>
</comment>
<name>A0A699TL00_TANCI</name>
<reference evidence="1" key="1">
    <citation type="journal article" date="2019" name="Sci. Rep.">
        <title>Draft genome of Tanacetum cinerariifolium, the natural source of mosquito coil.</title>
        <authorList>
            <person name="Yamashiro T."/>
            <person name="Shiraishi A."/>
            <person name="Satake H."/>
            <person name="Nakayama K."/>
        </authorList>
    </citation>
    <scope>NUCLEOTIDE SEQUENCE</scope>
</reference>
<feature type="non-terminal residue" evidence="1">
    <location>
        <position position="1"/>
    </location>
</feature>
<organism evidence="1">
    <name type="scientific">Tanacetum cinerariifolium</name>
    <name type="common">Dalmatian daisy</name>
    <name type="synonym">Chrysanthemum cinerariifolium</name>
    <dbReference type="NCBI Taxonomy" id="118510"/>
    <lineage>
        <taxon>Eukaryota</taxon>
        <taxon>Viridiplantae</taxon>
        <taxon>Streptophyta</taxon>
        <taxon>Embryophyta</taxon>
        <taxon>Tracheophyta</taxon>
        <taxon>Spermatophyta</taxon>
        <taxon>Magnoliopsida</taxon>
        <taxon>eudicotyledons</taxon>
        <taxon>Gunneridae</taxon>
        <taxon>Pentapetalae</taxon>
        <taxon>asterids</taxon>
        <taxon>campanulids</taxon>
        <taxon>Asterales</taxon>
        <taxon>Asteraceae</taxon>
        <taxon>Asteroideae</taxon>
        <taxon>Anthemideae</taxon>
        <taxon>Anthemidinae</taxon>
        <taxon>Tanacetum</taxon>
    </lineage>
</organism>
<evidence type="ECO:0000313" key="1">
    <source>
        <dbReference type="EMBL" id="GFD11395.1"/>
    </source>
</evidence>
<protein>
    <submittedName>
        <fullName evidence="1">Uncharacterized protein</fullName>
    </submittedName>
</protein>
<proteinExistence type="predicted"/>
<dbReference type="EMBL" id="BKCJ011258796">
    <property type="protein sequence ID" value="GFD11395.1"/>
    <property type="molecule type" value="Genomic_DNA"/>
</dbReference>
<dbReference type="AlphaFoldDB" id="A0A699TL00"/>
<feature type="non-terminal residue" evidence="1">
    <location>
        <position position="212"/>
    </location>
</feature>
<sequence>LQGLAQAHVVGQHAADFQLAQGLHPAQPFQLIRPQSGVETFRNRDLGVLDVDEPFGKLTDPVAALPQQRHGVERLEPRRVGGAQANRGVAVFTPVEVAQRGEHGLQATVGQGDLNRHAATLGEVVELHQKLFVITPFGDAVQRHQFGVRAQQVDQDRQQAQALAIDDDAQLQVEPVALRFFIDRGVPVVHGCHVKAEIGVHFDLPALLAQRG</sequence>
<gene>
    <name evidence="1" type="ORF">Tci_883364</name>
</gene>
<accession>A0A699TL00</accession>